<evidence type="ECO:0000256" key="2">
    <source>
        <dbReference type="ARBA" id="ARBA00022475"/>
    </source>
</evidence>
<evidence type="ECO:0000256" key="6">
    <source>
        <dbReference type="SAM" id="MobiDB-lite"/>
    </source>
</evidence>
<dbReference type="Gene3D" id="3.40.50.300">
    <property type="entry name" value="P-loop containing nucleotide triphosphate hydrolases"/>
    <property type="match status" value="1"/>
</dbReference>
<keyword evidence="3 7" id="KW-0812">Transmembrane</keyword>
<organism evidence="9 10">
    <name type="scientific">Asanoa siamensis</name>
    <dbReference type="NCBI Taxonomy" id="926357"/>
    <lineage>
        <taxon>Bacteria</taxon>
        <taxon>Bacillati</taxon>
        <taxon>Actinomycetota</taxon>
        <taxon>Actinomycetes</taxon>
        <taxon>Micromonosporales</taxon>
        <taxon>Micromonosporaceae</taxon>
        <taxon>Asanoa</taxon>
    </lineage>
</organism>
<feature type="transmembrane region" description="Helical" evidence="7">
    <location>
        <begin position="82"/>
        <end position="104"/>
    </location>
</feature>
<keyword evidence="10" id="KW-1185">Reference proteome</keyword>
<evidence type="ECO:0000256" key="4">
    <source>
        <dbReference type="ARBA" id="ARBA00022989"/>
    </source>
</evidence>
<keyword evidence="4 7" id="KW-1133">Transmembrane helix</keyword>
<dbReference type="Pfam" id="PF12696">
    <property type="entry name" value="TraG-D_C"/>
    <property type="match status" value="1"/>
</dbReference>
<dbReference type="CDD" id="cd01127">
    <property type="entry name" value="TrwB_TraG_TraD_VirD4"/>
    <property type="match status" value="1"/>
</dbReference>
<dbReference type="SUPFAM" id="SSF52540">
    <property type="entry name" value="P-loop containing nucleoside triphosphate hydrolases"/>
    <property type="match status" value="1"/>
</dbReference>
<dbReference type="EMBL" id="BONE01000028">
    <property type="protein sequence ID" value="GIF74177.1"/>
    <property type="molecule type" value="Genomic_DNA"/>
</dbReference>
<evidence type="ECO:0000313" key="9">
    <source>
        <dbReference type="EMBL" id="GIF74177.1"/>
    </source>
</evidence>
<gene>
    <name evidence="9" type="ORF">Asi02nite_36950</name>
</gene>
<feature type="domain" description="TraD/TraG TraM recognition site" evidence="8">
    <location>
        <begin position="430"/>
        <end position="548"/>
    </location>
</feature>
<evidence type="ECO:0000256" key="3">
    <source>
        <dbReference type="ARBA" id="ARBA00022692"/>
    </source>
</evidence>
<feature type="compositionally biased region" description="Basic residues" evidence="6">
    <location>
        <begin position="667"/>
        <end position="676"/>
    </location>
</feature>
<protein>
    <recommendedName>
        <fullName evidence="8">TraD/TraG TraM recognition site domain-containing protein</fullName>
    </recommendedName>
</protein>
<keyword evidence="2" id="KW-1003">Cell membrane</keyword>
<dbReference type="PANTHER" id="PTHR37937:SF1">
    <property type="entry name" value="CONJUGATIVE TRANSFER: DNA TRANSPORT"/>
    <property type="match status" value="1"/>
</dbReference>
<sequence length="676" mass="71190">MSLSQHPVQPRSSAGTMPLTPFLLLAAAWGAIALAWLAWAAGALTSAMTNQPGGPAFGAAFVDGLLHGQWAVLYPHVNHTAVAGVYGALVAAAAAPVTAGWVIWERRRTHAGDPLPSMARPREVADLTPAGVTKRALQLRPSLGDTPVKKLAGADLGVALGTMVLPGRRGPTLRASWEDGVLAVMGPRAGKTTSLAVPLILDAPGAVVATSNRADVWATTRAARARVGRNWVFDPQGITRTGQGWWWNPLSSISSVEDASRMASHFVQPIKRDKGEDFWLLAAEDLLTSFFLAAAARGAGMSDVQAWLADAGDDEPVGLLFEGGFPEVARALRGRQNGAPETRDGIYETARTAAKCLQDPRIMAWVNQPGTETGLDQFNPDLFPLSRDTLYLLSKDGAGSSGPLVAALTDQVMRHGVRRAEARGGRLDPPMLCMLDEAANICPLADLPQLYSHYGGRGIILVTILQTYQQGTTVWGDRGMGTLWGAATVKLIGAGADDPRFAADVSALVGEHDVATLSMTRDGSGTMSRQISVRRQRILGPEDVRALKRGHAILLASGARPAMLELSPWYRQPAAATLTAETAAAIAEISDAAEQERLISDLSAQGVKLPALASPTVIERAPQPSTGTPAGIEPAPLRESSGADGTGEADSSGGPVDSIHSTTSRMPRFRGSARRP</sequence>
<reference evidence="9 10" key="1">
    <citation type="submission" date="2021-01" db="EMBL/GenBank/DDBJ databases">
        <title>Whole genome shotgun sequence of Asanoa siamensis NBRC 107932.</title>
        <authorList>
            <person name="Komaki H."/>
            <person name="Tamura T."/>
        </authorList>
    </citation>
    <scope>NUCLEOTIDE SEQUENCE [LARGE SCALE GENOMIC DNA]</scope>
    <source>
        <strain evidence="9 10">NBRC 107932</strain>
    </source>
</reference>
<evidence type="ECO:0000256" key="7">
    <source>
        <dbReference type="SAM" id="Phobius"/>
    </source>
</evidence>
<name>A0ABQ4CSC1_9ACTN</name>
<evidence type="ECO:0000256" key="1">
    <source>
        <dbReference type="ARBA" id="ARBA00004651"/>
    </source>
</evidence>
<evidence type="ECO:0000259" key="8">
    <source>
        <dbReference type="Pfam" id="PF12696"/>
    </source>
</evidence>
<comment type="caution">
    <text evidence="9">The sequence shown here is derived from an EMBL/GenBank/DDBJ whole genome shotgun (WGS) entry which is preliminary data.</text>
</comment>
<dbReference type="InterPro" id="IPR032689">
    <property type="entry name" value="TraG-D_C"/>
</dbReference>
<dbReference type="InterPro" id="IPR051539">
    <property type="entry name" value="T4SS-coupling_protein"/>
</dbReference>
<dbReference type="Proteomes" id="UP000604117">
    <property type="component" value="Unassembled WGS sequence"/>
</dbReference>
<evidence type="ECO:0000313" key="10">
    <source>
        <dbReference type="Proteomes" id="UP000604117"/>
    </source>
</evidence>
<feature type="region of interest" description="Disordered" evidence="6">
    <location>
        <begin position="618"/>
        <end position="676"/>
    </location>
</feature>
<evidence type="ECO:0000256" key="5">
    <source>
        <dbReference type="ARBA" id="ARBA00023136"/>
    </source>
</evidence>
<proteinExistence type="predicted"/>
<accession>A0ABQ4CSC1</accession>
<keyword evidence="5 7" id="KW-0472">Membrane</keyword>
<dbReference type="PANTHER" id="PTHR37937">
    <property type="entry name" value="CONJUGATIVE TRANSFER: DNA TRANSPORT"/>
    <property type="match status" value="1"/>
</dbReference>
<comment type="subcellular location">
    <subcellularLocation>
        <location evidence="1">Cell membrane</location>
        <topology evidence="1">Multi-pass membrane protein</topology>
    </subcellularLocation>
</comment>
<dbReference type="InterPro" id="IPR027417">
    <property type="entry name" value="P-loop_NTPase"/>
</dbReference>